<dbReference type="Gene3D" id="1.10.260.40">
    <property type="entry name" value="lambda repressor-like DNA-binding domains"/>
    <property type="match status" value="1"/>
</dbReference>
<accession>A0A8S5N0B6</accession>
<dbReference type="GO" id="GO:0003677">
    <property type="term" value="F:DNA binding"/>
    <property type="evidence" value="ECO:0007669"/>
    <property type="project" value="InterPro"/>
</dbReference>
<evidence type="ECO:0000256" key="1">
    <source>
        <dbReference type="SAM" id="Coils"/>
    </source>
</evidence>
<dbReference type="InterPro" id="IPR010982">
    <property type="entry name" value="Lambda_DNA-bd_dom_sf"/>
</dbReference>
<name>A0A8S5N0B6_9CAUD</name>
<sequence length="143" mass="16659">MTYDFTIINYVRLKELIQQAGLSDREFCKQLWGDDTHTTIQYFIDKPNIRVNSLVRIAEILHCPMDKIFQKSETNGTVPAIEGDKNIVNSNNIRIEINSLKAENQALKMVIDEKNERIAELKKLAEQLERHLNYVLAQDERKV</sequence>
<dbReference type="EMBL" id="BK015034">
    <property type="protein sequence ID" value="DAD88041.1"/>
    <property type="molecule type" value="Genomic_DNA"/>
</dbReference>
<organism evidence="2">
    <name type="scientific">Siphoviridae sp. ctdYc1</name>
    <dbReference type="NCBI Taxonomy" id="2826399"/>
    <lineage>
        <taxon>Viruses</taxon>
        <taxon>Duplodnaviria</taxon>
        <taxon>Heunggongvirae</taxon>
        <taxon>Uroviricota</taxon>
        <taxon>Caudoviricetes</taxon>
    </lineage>
</organism>
<proteinExistence type="predicted"/>
<keyword evidence="1" id="KW-0175">Coiled coil</keyword>
<protein>
    <submittedName>
        <fullName evidence="2">SOS-response transcriptional repressor</fullName>
    </submittedName>
</protein>
<reference evidence="2" key="1">
    <citation type="journal article" date="2021" name="Proc. Natl. Acad. Sci. U.S.A.">
        <title>A Catalog of Tens of Thousands of Viruses from Human Metagenomes Reveals Hidden Associations with Chronic Diseases.</title>
        <authorList>
            <person name="Tisza M.J."/>
            <person name="Buck C.B."/>
        </authorList>
    </citation>
    <scope>NUCLEOTIDE SEQUENCE</scope>
    <source>
        <strain evidence="2">CtdYc1</strain>
    </source>
</reference>
<feature type="coiled-coil region" evidence="1">
    <location>
        <begin position="97"/>
        <end position="138"/>
    </location>
</feature>
<evidence type="ECO:0000313" key="2">
    <source>
        <dbReference type="EMBL" id="DAD88041.1"/>
    </source>
</evidence>